<dbReference type="InterPro" id="IPR011188">
    <property type="entry name" value="UPF0302"/>
</dbReference>
<dbReference type="InterPro" id="IPR014963">
    <property type="entry name" value="UPF0302_N"/>
</dbReference>
<accession>A0ABY5P723</accession>
<dbReference type="Proteomes" id="UP001315967">
    <property type="component" value="Chromosome"/>
</dbReference>
<dbReference type="Pfam" id="PF08864">
    <property type="entry name" value="UPF0302"/>
    <property type="match status" value="1"/>
</dbReference>
<dbReference type="Gene3D" id="3.40.1530.30">
    <property type="entry name" value="Uncharacterised family UPF0302, N-terminal domain"/>
    <property type="match status" value="1"/>
</dbReference>
<proteinExistence type="predicted"/>
<name>A0ABY5P723_9LACT</name>
<dbReference type="RefSeq" id="WP_313794037.1">
    <property type="nucleotide sequence ID" value="NZ_CP102453.1"/>
</dbReference>
<dbReference type="InterPro" id="IPR038091">
    <property type="entry name" value="UPF0302_N_sf"/>
</dbReference>
<evidence type="ECO:0000259" key="1">
    <source>
        <dbReference type="Pfam" id="PF08864"/>
    </source>
</evidence>
<protein>
    <submittedName>
        <fullName evidence="2">YpiB family protein</fullName>
    </submittedName>
</protein>
<dbReference type="EMBL" id="CP102453">
    <property type="protein sequence ID" value="UUX34536.1"/>
    <property type="molecule type" value="Genomic_DNA"/>
</dbReference>
<evidence type="ECO:0000313" key="3">
    <source>
        <dbReference type="Proteomes" id="UP001315967"/>
    </source>
</evidence>
<keyword evidence="3" id="KW-1185">Reference proteome</keyword>
<dbReference type="PIRSF" id="PIRSF007165">
    <property type="entry name" value="UCP007165"/>
    <property type="match status" value="1"/>
</dbReference>
<feature type="domain" description="UPF0302" evidence="1">
    <location>
        <begin position="8"/>
        <end position="106"/>
    </location>
</feature>
<evidence type="ECO:0000313" key="2">
    <source>
        <dbReference type="EMBL" id="UUX34536.1"/>
    </source>
</evidence>
<sequence length="182" mass="21986">MLNKNQMKREFLTQIVNRYEHVNPSVTYLMNYLIKQPNIMDTIVFTDQVKYAPRGIYVSYQYNSAVPFIYYKNQRTYTNYEQAFHDMRLNMMYKKEIFYIELNVPQYFQLAYVLDVFEENPFAPEDKNLLESTNQTLNQISTQAYIKYITQQLDEALDQHNYEQADYFVNLIEQLKGSDYEL</sequence>
<organism evidence="2 3">
    <name type="scientific">Fundicoccus culcitae</name>
    <dbReference type="NCBI Taxonomy" id="2969821"/>
    <lineage>
        <taxon>Bacteria</taxon>
        <taxon>Bacillati</taxon>
        <taxon>Bacillota</taxon>
        <taxon>Bacilli</taxon>
        <taxon>Lactobacillales</taxon>
        <taxon>Aerococcaceae</taxon>
        <taxon>Fundicoccus</taxon>
    </lineage>
</organism>
<reference evidence="2 3" key="1">
    <citation type="submission" date="2022-08" db="EMBL/GenBank/DDBJ databases">
        <title>Aerococcaceae sp. nov isolated from spoiled eye mask.</title>
        <authorList>
            <person name="Zhou G."/>
            <person name="Xie X.-B."/>
            <person name="Shi Q.-S."/>
            <person name="Wang Y.-S."/>
            <person name="Wen X."/>
            <person name="Peng H."/>
            <person name="Yang X.-J."/>
            <person name="Tao H.-B."/>
            <person name="Huang X.-M."/>
        </authorList>
    </citation>
    <scope>NUCLEOTIDE SEQUENCE [LARGE SCALE GENOMIC DNA]</scope>
    <source>
        <strain evidence="3">DM20194951</strain>
    </source>
</reference>
<gene>
    <name evidence="2" type="ORF">NRE15_02475</name>
</gene>